<dbReference type="GO" id="GO:0005886">
    <property type="term" value="C:plasma membrane"/>
    <property type="evidence" value="ECO:0007669"/>
    <property type="project" value="TreeGrafter"/>
</dbReference>
<dbReference type="InterPro" id="IPR000483">
    <property type="entry name" value="Cys-rich_flank_reg_C"/>
</dbReference>
<dbReference type="GeneTree" id="ENSGT00940000163073"/>
<evidence type="ECO:0000313" key="8">
    <source>
        <dbReference type="Ensembl" id="ENSAPEP00000028071.1"/>
    </source>
</evidence>
<evidence type="ECO:0000256" key="5">
    <source>
        <dbReference type="SAM" id="Phobius"/>
    </source>
</evidence>
<evidence type="ECO:0000313" key="9">
    <source>
        <dbReference type="Proteomes" id="UP000265080"/>
    </source>
</evidence>
<keyword evidence="3" id="KW-0677">Repeat</keyword>
<feature type="compositionally biased region" description="Low complexity" evidence="4">
    <location>
        <begin position="321"/>
        <end position="390"/>
    </location>
</feature>
<dbReference type="Proteomes" id="UP000265080">
    <property type="component" value="Chromosome 23"/>
</dbReference>
<evidence type="ECO:0000256" key="4">
    <source>
        <dbReference type="SAM" id="MobiDB-lite"/>
    </source>
</evidence>
<reference evidence="8 9" key="1">
    <citation type="submission" date="2018-03" db="EMBL/GenBank/DDBJ databases">
        <title>Finding Nemo's genes: A chromosome-scale reference assembly of the genome of the orange clownfish Amphiprion percula.</title>
        <authorList>
            <person name="Lehmann R."/>
        </authorList>
    </citation>
    <scope>NUCLEOTIDE SEQUENCE</scope>
</reference>
<feature type="compositionally biased region" description="Low complexity" evidence="4">
    <location>
        <begin position="282"/>
        <end position="295"/>
    </location>
</feature>
<keyword evidence="5" id="KW-0812">Transmembrane</keyword>
<reference evidence="8" key="2">
    <citation type="submission" date="2025-08" db="UniProtKB">
        <authorList>
            <consortium name="Ensembl"/>
        </authorList>
    </citation>
    <scope>IDENTIFICATION</scope>
</reference>
<reference evidence="8" key="3">
    <citation type="submission" date="2025-09" db="UniProtKB">
        <authorList>
            <consortium name="Ensembl"/>
        </authorList>
    </citation>
    <scope>IDENTIFICATION</scope>
</reference>
<dbReference type="Pfam" id="PF13855">
    <property type="entry name" value="LRR_8"/>
    <property type="match status" value="1"/>
</dbReference>
<keyword evidence="5" id="KW-0472">Membrane</keyword>
<dbReference type="PROSITE" id="PS51450">
    <property type="entry name" value="LRR"/>
    <property type="match status" value="2"/>
</dbReference>
<feature type="signal peptide" evidence="6">
    <location>
        <begin position="1"/>
        <end position="22"/>
    </location>
</feature>
<dbReference type="SUPFAM" id="SSF52058">
    <property type="entry name" value="L domain-like"/>
    <property type="match status" value="1"/>
</dbReference>
<dbReference type="Ensembl" id="ENSAPET00000028815.1">
    <property type="protein sequence ID" value="ENSAPEP00000028071.1"/>
    <property type="gene ID" value="ENSAPEG00000019938.1"/>
</dbReference>
<dbReference type="AlphaFoldDB" id="A0A3P8TTW0"/>
<keyword evidence="9" id="KW-1185">Reference proteome</keyword>
<dbReference type="SMART" id="SM00369">
    <property type="entry name" value="LRR_TYP"/>
    <property type="match status" value="4"/>
</dbReference>
<keyword evidence="5" id="KW-1133">Transmembrane helix</keyword>
<evidence type="ECO:0000256" key="6">
    <source>
        <dbReference type="SAM" id="SignalP"/>
    </source>
</evidence>
<dbReference type="InterPro" id="IPR032675">
    <property type="entry name" value="LRR_dom_sf"/>
</dbReference>
<keyword evidence="1" id="KW-0433">Leucine-rich repeat</keyword>
<dbReference type="PANTHER" id="PTHR24366:SF158">
    <property type="entry name" value="PLATELET GLYCOPROTEIN IB ALPHA CHAIN-LIKE-RELATED"/>
    <property type="match status" value="1"/>
</dbReference>
<dbReference type="OMA" id="FYFIVFC"/>
<dbReference type="SMART" id="SM00082">
    <property type="entry name" value="LRRCT"/>
    <property type="match status" value="1"/>
</dbReference>
<feature type="region of interest" description="Disordered" evidence="4">
    <location>
        <begin position="267"/>
        <end position="390"/>
    </location>
</feature>
<dbReference type="STRING" id="161767.ENSAPEP00000028071"/>
<evidence type="ECO:0000256" key="1">
    <source>
        <dbReference type="ARBA" id="ARBA00022614"/>
    </source>
</evidence>
<dbReference type="GO" id="GO:0007616">
    <property type="term" value="P:long-term memory"/>
    <property type="evidence" value="ECO:0007669"/>
    <property type="project" value="TreeGrafter"/>
</dbReference>
<protein>
    <recommendedName>
        <fullName evidence="7">LRRCT domain-containing protein</fullName>
    </recommendedName>
</protein>
<evidence type="ECO:0000256" key="3">
    <source>
        <dbReference type="ARBA" id="ARBA00022737"/>
    </source>
</evidence>
<evidence type="ECO:0000256" key="2">
    <source>
        <dbReference type="ARBA" id="ARBA00022729"/>
    </source>
</evidence>
<feature type="domain" description="LRRCT" evidence="7">
    <location>
        <begin position="208"/>
        <end position="269"/>
    </location>
</feature>
<evidence type="ECO:0000259" key="7">
    <source>
        <dbReference type="SMART" id="SM00082"/>
    </source>
</evidence>
<accession>A0A3P8TTW0</accession>
<dbReference type="PANTHER" id="PTHR24366">
    <property type="entry name" value="IG(IMMUNOGLOBULIN) AND LRR(LEUCINE RICH REPEAT) DOMAINS"/>
    <property type="match status" value="1"/>
</dbReference>
<dbReference type="InterPro" id="IPR001611">
    <property type="entry name" value="Leu-rich_rpt"/>
</dbReference>
<organism evidence="8 9">
    <name type="scientific">Amphiprion percula</name>
    <name type="common">Orange clownfish</name>
    <name type="synonym">Lutjanus percula</name>
    <dbReference type="NCBI Taxonomy" id="161767"/>
    <lineage>
        <taxon>Eukaryota</taxon>
        <taxon>Metazoa</taxon>
        <taxon>Chordata</taxon>
        <taxon>Craniata</taxon>
        <taxon>Vertebrata</taxon>
        <taxon>Euteleostomi</taxon>
        <taxon>Actinopterygii</taxon>
        <taxon>Neopterygii</taxon>
        <taxon>Teleostei</taxon>
        <taxon>Neoteleostei</taxon>
        <taxon>Acanthomorphata</taxon>
        <taxon>Ovalentaria</taxon>
        <taxon>Pomacentridae</taxon>
        <taxon>Amphiprion</taxon>
    </lineage>
</organism>
<keyword evidence="2 6" id="KW-0732">Signal</keyword>
<dbReference type="Gene3D" id="3.80.10.10">
    <property type="entry name" value="Ribonuclease Inhibitor"/>
    <property type="match status" value="1"/>
</dbReference>
<dbReference type="SMART" id="SM00364">
    <property type="entry name" value="LRR_BAC"/>
    <property type="match status" value="3"/>
</dbReference>
<dbReference type="InterPro" id="IPR003591">
    <property type="entry name" value="Leu-rich_rpt_typical-subtyp"/>
</dbReference>
<feature type="chain" id="PRO_5018306112" description="LRRCT domain-containing protein" evidence="6">
    <location>
        <begin position="23"/>
        <end position="709"/>
    </location>
</feature>
<feature type="transmembrane region" description="Helical" evidence="5">
    <location>
        <begin position="512"/>
        <end position="545"/>
    </location>
</feature>
<dbReference type="PROSITE" id="PS51257">
    <property type="entry name" value="PROKAR_LIPOPROTEIN"/>
    <property type="match status" value="1"/>
</dbReference>
<proteinExistence type="predicted"/>
<name>A0A3P8TTW0_AMPPE</name>
<sequence length="709" mass="76954">MVTMKLFVLLVLLVSHVAMVAAVAGCHDDRDKDHRPRKNCTAAGFSNVPAGLEPTTQVLLFPNNLFSSLSWSSFQVFSEIHEIDLTANKVPDVTPSVAPILPSLSVLRLGSNQLTSLPADSFSACPALTELYLENNVINSLSDGSFNGLSRLKTLDLTSNHIKVLPDLMLRPLAAIDIIYLESNKISVMPDDWFSKKEEVNYLFLSANPWACSCPLRYLHGYLKTYDYNVYVRDGPTYIPDETSVVCDSPKRLEGKPVIELEESDFCSPTTVSGSRGDFYQPKTTDAPDKTTTGGSTDPVIIVVPDTTTAGATPSPPPSPTTTAPTTTAPTTTATTNATTTITTTTTTTTAPTTTAPTTTATTNATTTITTTTTTTTAPTTTAPTTTATTNATTTATTTITTTTPATSTFSTIPSFVELYTEHPRIVTWYQTFTRLIEWSDHSGSEEATEESSVELHNFSTRSTFTTSTEGPTKPAPVATRLTELPTTATVDSTPSWGSGTSSGKRRRSKVAAAGVFCIWLFAGCFLLSAAAAACTVATLVRLLVWYRRVYRPLLTRIGGGVMMVTYGRTEQEEAAGGGVTARYRSVLFVHRDGGDGEERGVYRKTLYRLQSREEEVENWRDVMEECRVSREDGGRRGAPSRKRYSIILREERGEAGGGREELDWVVGGWEVMGGGQEEPRSSWGEWLTQYLPSMPWGVATPPEDKAAQ</sequence>